<keyword evidence="1" id="KW-0518">Myosin</keyword>
<dbReference type="Gene3D" id="1.20.5.4820">
    <property type="match status" value="1"/>
</dbReference>
<accession>A0ABD0PZW8</accession>
<comment type="similarity">
    <text evidence="1">Belongs to the TRAFAC class myosin-kinesin ATPase superfamily. Myosin family.</text>
</comment>
<name>A0ABD0PZW8_CIRMR</name>
<dbReference type="Proteomes" id="UP001529510">
    <property type="component" value="Unassembled WGS sequence"/>
</dbReference>
<dbReference type="EMBL" id="JAMKFB020000012">
    <property type="protein sequence ID" value="KAL0179381.1"/>
    <property type="molecule type" value="Genomic_DNA"/>
</dbReference>
<dbReference type="GO" id="GO:0003779">
    <property type="term" value="F:actin binding"/>
    <property type="evidence" value="ECO:0007669"/>
    <property type="project" value="UniProtKB-KW"/>
</dbReference>
<dbReference type="SUPFAM" id="SSF52540">
    <property type="entry name" value="P-loop containing nucleoside triphosphate hydrolases"/>
    <property type="match status" value="1"/>
</dbReference>
<dbReference type="GO" id="GO:0016459">
    <property type="term" value="C:myosin complex"/>
    <property type="evidence" value="ECO:0007669"/>
    <property type="project" value="UniProtKB-KW"/>
</dbReference>
<dbReference type="PROSITE" id="PS51456">
    <property type="entry name" value="MYOSIN_MOTOR"/>
    <property type="match status" value="1"/>
</dbReference>
<reference evidence="3 4" key="1">
    <citation type="submission" date="2024-05" db="EMBL/GenBank/DDBJ databases">
        <title>Genome sequencing and assembly of Indian major carp, Cirrhinus mrigala (Hamilton, 1822).</title>
        <authorList>
            <person name="Mohindra V."/>
            <person name="Chowdhury L.M."/>
            <person name="Lal K."/>
            <person name="Jena J.K."/>
        </authorList>
    </citation>
    <scope>NUCLEOTIDE SEQUENCE [LARGE SCALE GENOMIC DNA]</scope>
    <source>
        <strain evidence="3">CM1030</strain>
        <tissue evidence="3">Blood</tissue>
    </source>
</reference>
<organism evidence="3 4">
    <name type="scientific">Cirrhinus mrigala</name>
    <name type="common">Mrigala</name>
    <dbReference type="NCBI Taxonomy" id="683832"/>
    <lineage>
        <taxon>Eukaryota</taxon>
        <taxon>Metazoa</taxon>
        <taxon>Chordata</taxon>
        <taxon>Craniata</taxon>
        <taxon>Vertebrata</taxon>
        <taxon>Euteleostomi</taxon>
        <taxon>Actinopterygii</taxon>
        <taxon>Neopterygii</taxon>
        <taxon>Teleostei</taxon>
        <taxon>Ostariophysi</taxon>
        <taxon>Cypriniformes</taxon>
        <taxon>Cyprinidae</taxon>
        <taxon>Labeoninae</taxon>
        <taxon>Labeonini</taxon>
        <taxon>Cirrhinus</taxon>
    </lineage>
</organism>
<dbReference type="AlphaFoldDB" id="A0ABD0PZW8"/>
<dbReference type="InterPro" id="IPR001609">
    <property type="entry name" value="Myosin_head_motor_dom-like"/>
</dbReference>
<proteinExistence type="inferred from homology"/>
<evidence type="ECO:0000256" key="1">
    <source>
        <dbReference type="PROSITE-ProRule" id="PRU00782"/>
    </source>
</evidence>
<keyword evidence="1" id="KW-0505">Motor protein</keyword>
<keyword evidence="1" id="KW-0009">Actin-binding</keyword>
<feature type="domain" description="Myosin motor" evidence="2">
    <location>
        <begin position="1"/>
        <end position="57"/>
    </location>
</feature>
<dbReference type="InterPro" id="IPR027417">
    <property type="entry name" value="P-loop_NTPase"/>
</dbReference>
<comment type="caution">
    <text evidence="1">Lacks conserved residue(s) required for the propagation of feature annotation.</text>
</comment>
<gene>
    <name evidence="3" type="ORF">M9458_024823</name>
</gene>
<sequence>YKMISEFTWPNHDLPSDKEAVKRLLQGCGFEHDVAYGKTKVFIRTPRTIFSLEEQRAEMVKRIVLFLQKV</sequence>
<feature type="non-terminal residue" evidence="3">
    <location>
        <position position="1"/>
    </location>
</feature>
<evidence type="ECO:0000313" key="4">
    <source>
        <dbReference type="Proteomes" id="UP001529510"/>
    </source>
</evidence>
<evidence type="ECO:0000259" key="2">
    <source>
        <dbReference type="PROSITE" id="PS51456"/>
    </source>
</evidence>
<evidence type="ECO:0000313" key="3">
    <source>
        <dbReference type="EMBL" id="KAL0179381.1"/>
    </source>
</evidence>
<protein>
    <recommendedName>
        <fullName evidence="2">Myosin motor domain-containing protein</fullName>
    </recommendedName>
</protein>
<comment type="caution">
    <text evidence="3">The sequence shown here is derived from an EMBL/GenBank/DDBJ whole genome shotgun (WGS) entry which is preliminary data.</text>
</comment>
<keyword evidence="4" id="KW-1185">Reference proteome</keyword>